<proteinExistence type="predicted"/>
<dbReference type="InterPro" id="IPR040976">
    <property type="entry name" value="Pkinase_fungal"/>
</dbReference>
<evidence type="ECO:0000313" key="2">
    <source>
        <dbReference type="EMBL" id="PBK72941.1"/>
    </source>
</evidence>
<feature type="domain" description="Fungal-type protein kinase" evidence="1">
    <location>
        <begin position="202"/>
        <end position="295"/>
    </location>
</feature>
<evidence type="ECO:0000313" key="3">
    <source>
        <dbReference type="Proteomes" id="UP000218334"/>
    </source>
</evidence>
<sequence length="470" mass="52355">MKEHRNSILRNIREIPAVPLEVFKQNFLPRVVDPTQVDQIASCLRANGALLPNGRWASSPKDPAGASGEGETFKHLENIAAAIVKKATVLLNSEQTAPMQTKPRQAVVLEGRSGQFISDVHSTLYDSLGARVVQNETATAYIGVCQYDNNQKVSLTCDRTEIEEHKLKDIREDESDNNKEILRNAAQMLCGTSQELSFLINFISFTQEHKHFIYYVISMSFGSSQDLGYDTSVVRLAVPIDTNKKKQYDYVGNTYQTLECFSPLQPSGLSFRATRAWKVRKLGAGGEFVLKDVWIPLAAVEVQKHVSHLIEEAPNTPSLYKKYDLQLPSRRHRPSIAPALPGPPVPIGAGVGPSHAYLHTKMNGRTLPKAGLSSKYAKVEEDCHDSDELPTRLKEMMICLDEREKRWVYDCLLLDGDTSGESDDKNTTSLPPIFDDHIDPYLVARWKSSLDVGPWTAAYLNAVLLVAFSA</sequence>
<keyword evidence="3" id="KW-1185">Reference proteome</keyword>
<dbReference type="Proteomes" id="UP000218334">
    <property type="component" value="Unassembled WGS sequence"/>
</dbReference>
<protein>
    <recommendedName>
        <fullName evidence="1">Fungal-type protein kinase domain-containing protein</fullName>
    </recommendedName>
</protein>
<dbReference type="EMBL" id="KZ293421">
    <property type="protein sequence ID" value="PBK72941.1"/>
    <property type="molecule type" value="Genomic_DNA"/>
</dbReference>
<dbReference type="Pfam" id="PF17667">
    <property type="entry name" value="Pkinase_fungal"/>
    <property type="match status" value="1"/>
</dbReference>
<reference evidence="3" key="1">
    <citation type="journal article" date="2017" name="Nat. Ecol. Evol.">
        <title>Genome expansion and lineage-specific genetic innovations in the forest pathogenic fungi Armillaria.</title>
        <authorList>
            <person name="Sipos G."/>
            <person name="Prasanna A.N."/>
            <person name="Walter M.C."/>
            <person name="O'Connor E."/>
            <person name="Balint B."/>
            <person name="Krizsan K."/>
            <person name="Kiss B."/>
            <person name="Hess J."/>
            <person name="Varga T."/>
            <person name="Slot J."/>
            <person name="Riley R."/>
            <person name="Boka B."/>
            <person name="Rigling D."/>
            <person name="Barry K."/>
            <person name="Lee J."/>
            <person name="Mihaltcheva S."/>
            <person name="LaButti K."/>
            <person name="Lipzen A."/>
            <person name="Waldron R."/>
            <person name="Moloney N.M."/>
            <person name="Sperisen C."/>
            <person name="Kredics L."/>
            <person name="Vagvoelgyi C."/>
            <person name="Patrignani A."/>
            <person name="Fitzpatrick D."/>
            <person name="Nagy I."/>
            <person name="Doyle S."/>
            <person name="Anderson J.B."/>
            <person name="Grigoriev I.V."/>
            <person name="Gueldener U."/>
            <person name="Muensterkoetter M."/>
            <person name="Nagy L.G."/>
        </authorList>
    </citation>
    <scope>NUCLEOTIDE SEQUENCE [LARGE SCALE GENOMIC DNA]</scope>
    <source>
        <strain evidence="3">28-4</strain>
    </source>
</reference>
<dbReference type="AlphaFoldDB" id="A0A2H3BPW4"/>
<gene>
    <name evidence="2" type="ORF">ARMSODRAFT_1015763</name>
</gene>
<organism evidence="2 3">
    <name type="scientific">Armillaria solidipes</name>
    <dbReference type="NCBI Taxonomy" id="1076256"/>
    <lineage>
        <taxon>Eukaryota</taxon>
        <taxon>Fungi</taxon>
        <taxon>Dikarya</taxon>
        <taxon>Basidiomycota</taxon>
        <taxon>Agaricomycotina</taxon>
        <taxon>Agaricomycetes</taxon>
        <taxon>Agaricomycetidae</taxon>
        <taxon>Agaricales</taxon>
        <taxon>Marasmiineae</taxon>
        <taxon>Physalacriaceae</taxon>
        <taxon>Armillaria</taxon>
    </lineage>
</organism>
<name>A0A2H3BPW4_9AGAR</name>
<accession>A0A2H3BPW4</accession>
<evidence type="ECO:0000259" key="1">
    <source>
        <dbReference type="Pfam" id="PF17667"/>
    </source>
</evidence>